<name>A0AAV7ENW4_ARIFI</name>
<dbReference type="AlphaFoldDB" id="A0AAV7ENW4"/>
<organism evidence="3 4">
    <name type="scientific">Aristolochia fimbriata</name>
    <name type="common">White veined hardy Dutchman's pipe vine</name>
    <dbReference type="NCBI Taxonomy" id="158543"/>
    <lineage>
        <taxon>Eukaryota</taxon>
        <taxon>Viridiplantae</taxon>
        <taxon>Streptophyta</taxon>
        <taxon>Embryophyta</taxon>
        <taxon>Tracheophyta</taxon>
        <taxon>Spermatophyta</taxon>
        <taxon>Magnoliopsida</taxon>
        <taxon>Magnoliidae</taxon>
        <taxon>Piperales</taxon>
        <taxon>Aristolochiaceae</taxon>
        <taxon>Aristolochia</taxon>
    </lineage>
</organism>
<evidence type="ECO:0000256" key="1">
    <source>
        <dbReference type="ARBA" id="ARBA00005536"/>
    </source>
</evidence>
<proteinExistence type="inferred from homology"/>
<evidence type="ECO:0000313" key="3">
    <source>
        <dbReference type="EMBL" id="KAG9448938.1"/>
    </source>
</evidence>
<feature type="region of interest" description="Disordered" evidence="2">
    <location>
        <begin position="303"/>
        <end position="333"/>
    </location>
</feature>
<comment type="similarity">
    <text evidence="1">Belongs to the IST1 family.</text>
</comment>
<comment type="caution">
    <text evidence="3">The sequence shown here is derived from an EMBL/GenBank/DDBJ whole genome shotgun (WGS) entry which is preliminary data.</text>
</comment>
<dbReference type="EMBL" id="JAINDJ010000004">
    <property type="protein sequence ID" value="KAG9448938.1"/>
    <property type="molecule type" value="Genomic_DNA"/>
</dbReference>
<dbReference type="Proteomes" id="UP000825729">
    <property type="component" value="Unassembled WGS sequence"/>
</dbReference>
<dbReference type="InterPro" id="IPR005061">
    <property type="entry name" value="Ist1"/>
</dbReference>
<evidence type="ECO:0000313" key="4">
    <source>
        <dbReference type="Proteomes" id="UP000825729"/>
    </source>
</evidence>
<protein>
    <recommendedName>
        <fullName evidence="5">IST1 homolog</fullName>
    </recommendedName>
</protein>
<dbReference type="FunFam" id="1.20.1260.60:FF:000003">
    <property type="entry name" value="IST1-like protein isoform A"/>
    <property type="match status" value="1"/>
</dbReference>
<gene>
    <name evidence="3" type="ORF">H6P81_008903</name>
</gene>
<dbReference type="InterPro" id="IPR042277">
    <property type="entry name" value="IST1-like"/>
</dbReference>
<evidence type="ECO:0008006" key="5">
    <source>
        <dbReference type="Google" id="ProtNLM"/>
    </source>
</evidence>
<dbReference type="GO" id="GO:0015031">
    <property type="term" value="P:protein transport"/>
    <property type="evidence" value="ECO:0007669"/>
    <property type="project" value="InterPro"/>
</dbReference>
<dbReference type="Pfam" id="PF03398">
    <property type="entry name" value="Ist1"/>
    <property type="match status" value="1"/>
</dbReference>
<feature type="compositionally biased region" description="Basic and acidic residues" evidence="2">
    <location>
        <begin position="311"/>
        <end position="333"/>
    </location>
</feature>
<reference evidence="3 4" key="1">
    <citation type="submission" date="2021-07" db="EMBL/GenBank/DDBJ databases">
        <title>The Aristolochia fimbriata genome: insights into angiosperm evolution, floral development and chemical biosynthesis.</title>
        <authorList>
            <person name="Jiao Y."/>
        </authorList>
    </citation>
    <scope>NUCLEOTIDE SEQUENCE [LARGE SCALE GENOMIC DNA]</scope>
    <source>
        <strain evidence="3">IBCAS-2021</strain>
        <tissue evidence="3">Leaf</tissue>
    </source>
</reference>
<keyword evidence="4" id="KW-1185">Reference proteome</keyword>
<evidence type="ECO:0000256" key="2">
    <source>
        <dbReference type="SAM" id="MobiDB-lite"/>
    </source>
</evidence>
<accession>A0AAV7ENW4</accession>
<dbReference type="PANTHER" id="PTHR12161">
    <property type="entry name" value="IST1 FAMILY MEMBER"/>
    <property type="match status" value="1"/>
</dbReference>
<dbReference type="PANTHER" id="PTHR12161:SF81">
    <property type="entry name" value="OS01G0687700 PROTEIN"/>
    <property type="match status" value="1"/>
</dbReference>
<sequence length="333" mass="37184">MSLLNSLFNRGILGAKCKTCLNLAISRIKHLRNKRELQLRNMRKEIAQFLQTGQEAIARIRVEHIIREMNILAAYEILELFCEFVYARVPILETQKDCPPELQEAIASIIFAAPRCLDLPELMQVRNLFGTKYGKEFVLAASELIPDSGVNRGIIEKLSVKAPPANVKLKLLKDIAQEFDLQWDSSVTEAEFNKKHEDLLEGLKQMSRPTAELRAPESQSSFDFLLTKEEHSSRPVCQHQGIQRVEVSSKVDARVGLDSAANPDNVAQRDGPPSDWNMGKNLQPCDVMERARTAIASAEKASAAARAAAELVKRMRNHPENGKTSDAQKGESG</sequence>
<feature type="region of interest" description="Disordered" evidence="2">
    <location>
        <begin position="258"/>
        <end position="280"/>
    </location>
</feature>
<dbReference type="Gene3D" id="1.20.1260.60">
    <property type="entry name" value="Vacuolar protein sorting-associated protein Ist1"/>
    <property type="match status" value="1"/>
</dbReference>